<evidence type="ECO:0000256" key="1">
    <source>
        <dbReference type="PIRSR" id="PIRSR002703-1"/>
    </source>
</evidence>
<dbReference type="AlphaFoldDB" id="A0A9D4V556"/>
<name>A0A9D4V556_ADICA</name>
<dbReference type="OrthoDB" id="785489at2759"/>
<feature type="disulfide bond" evidence="1">
    <location>
        <begin position="164"/>
        <end position="174"/>
    </location>
</feature>
<dbReference type="EMBL" id="JABFUD020000005">
    <property type="protein sequence ID" value="KAI5079995.1"/>
    <property type="molecule type" value="Genomic_DNA"/>
</dbReference>
<dbReference type="Gene3D" id="2.60.110.10">
    <property type="entry name" value="Thaumatin"/>
    <property type="match status" value="2"/>
</dbReference>
<gene>
    <name evidence="2" type="ORF">GOP47_0005474</name>
</gene>
<protein>
    <submittedName>
        <fullName evidence="2">Uncharacterized protein</fullName>
    </submittedName>
</protein>
<dbReference type="PANTHER" id="PTHR31048">
    <property type="entry name" value="OS03G0233200 PROTEIN"/>
    <property type="match status" value="1"/>
</dbReference>
<feature type="disulfide bond" evidence="1">
    <location>
        <begin position="154"/>
        <end position="163"/>
    </location>
</feature>
<dbReference type="Proteomes" id="UP000886520">
    <property type="component" value="Chromosome 5"/>
</dbReference>
<accession>A0A9D4V556</accession>
<organism evidence="2 3">
    <name type="scientific">Adiantum capillus-veneris</name>
    <name type="common">Maidenhair fern</name>
    <dbReference type="NCBI Taxonomy" id="13818"/>
    <lineage>
        <taxon>Eukaryota</taxon>
        <taxon>Viridiplantae</taxon>
        <taxon>Streptophyta</taxon>
        <taxon>Embryophyta</taxon>
        <taxon>Tracheophyta</taxon>
        <taxon>Polypodiopsida</taxon>
        <taxon>Polypodiidae</taxon>
        <taxon>Polypodiales</taxon>
        <taxon>Pteridineae</taxon>
        <taxon>Pteridaceae</taxon>
        <taxon>Vittarioideae</taxon>
        <taxon>Adiantum</taxon>
    </lineage>
</organism>
<dbReference type="Pfam" id="PF00314">
    <property type="entry name" value="Thaumatin"/>
    <property type="match status" value="1"/>
</dbReference>
<sequence length="219" mass="21818">MAASQSCDPVLRWNASLAFMLLLGFSPVSVLCVTFTLVNSCSYQIWPGISGTPPLGAGGFALAPGQSTVLNPAPGCLVDGYNMPLTVSANGAALDVVATAGNAGGTATTVACATAGCTSNLLLAGAGAGGAATCPAQLIQTNSAGQAVACRSACEAFADPQYCCTGAFSTPQTCGPSWYSQLFKSACPTAYSYAYDDPSSTFTCNGAAGYTITFCPSSS</sequence>
<feature type="disulfide bond" evidence="1">
    <location>
        <begin position="134"/>
        <end position="150"/>
    </location>
</feature>
<keyword evidence="1" id="KW-1015">Disulfide bond</keyword>
<proteinExistence type="predicted"/>
<dbReference type="InterPro" id="IPR001938">
    <property type="entry name" value="Thaumatin"/>
</dbReference>
<dbReference type="InterPro" id="IPR037176">
    <property type="entry name" value="Osmotin/thaumatin-like_sf"/>
</dbReference>
<feature type="disulfide bond" evidence="1">
    <location>
        <begin position="117"/>
        <end position="187"/>
    </location>
</feature>
<dbReference type="SMART" id="SM00205">
    <property type="entry name" value="THN"/>
    <property type="match status" value="1"/>
</dbReference>
<dbReference type="PRINTS" id="PR00347">
    <property type="entry name" value="THAUMATIN"/>
</dbReference>
<feature type="disulfide bond" evidence="1">
    <location>
        <begin position="112"/>
        <end position="204"/>
    </location>
</feature>
<dbReference type="PIRSF" id="PIRSF002703">
    <property type="entry name" value="Thaumatin"/>
    <property type="match status" value="1"/>
</dbReference>
<evidence type="ECO:0000313" key="2">
    <source>
        <dbReference type="EMBL" id="KAI5079995.1"/>
    </source>
</evidence>
<reference evidence="2 3" key="1">
    <citation type="submission" date="2021-01" db="EMBL/GenBank/DDBJ databases">
        <title>Adiantum capillus-veneris genome.</title>
        <authorList>
            <person name="Fang Y."/>
            <person name="Liao Q."/>
        </authorList>
    </citation>
    <scope>NUCLEOTIDE SEQUENCE [LARGE SCALE GENOMIC DNA]</scope>
    <source>
        <strain evidence="2">H3</strain>
        <tissue evidence="2">Leaf</tissue>
    </source>
</reference>
<keyword evidence="3" id="KW-1185">Reference proteome</keyword>
<dbReference type="PROSITE" id="PS51367">
    <property type="entry name" value="THAUMATIN_2"/>
    <property type="match status" value="1"/>
</dbReference>
<dbReference type="SUPFAM" id="SSF49870">
    <property type="entry name" value="Osmotin, thaumatin-like protein"/>
    <property type="match status" value="1"/>
</dbReference>
<evidence type="ECO:0000313" key="3">
    <source>
        <dbReference type="Proteomes" id="UP000886520"/>
    </source>
</evidence>
<comment type="caution">
    <text evidence="2">The sequence shown here is derived from an EMBL/GenBank/DDBJ whole genome shotgun (WGS) entry which is preliminary data.</text>
</comment>